<keyword evidence="5 9" id="KW-0812">Transmembrane</keyword>
<evidence type="ECO:0000256" key="2">
    <source>
        <dbReference type="ARBA" id="ARBA00008540"/>
    </source>
</evidence>
<evidence type="ECO:0000256" key="7">
    <source>
        <dbReference type="ARBA" id="ARBA00022989"/>
    </source>
</evidence>
<evidence type="ECO:0000256" key="8">
    <source>
        <dbReference type="ARBA" id="ARBA00023136"/>
    </source>
</evidence>
<feature type="transmembrane region" description="Helical" evidence="9">
    <location>
        <begin position="40"/>
        <end position="61"/>
    </location>
</feature>
<dbReference type="Pfam" id="PF05525">
    <property type="entry name" value="Branch_AA_trans"/>
    <property type="match status" value="1"/>
</dbReference>
<dbReference type="Proteomes" id="UP001285244">
    <property type="component" value="Unassembled WGS sequence"/>
</dbReference>
<dbReference type="NCBIfam" id="TIGR00796">
    <property type="entry name" value="livcs"/>
    <property type="match status" value="1"/>
</dbReference>
<evidence type="ECO:0000256" key="5">
    <source>
        <dbReference type="ARBA" id="ARBA00022692"/>
    </source>
</evidence>
<proteinExistence type="inferred from homology"/>
<keyword evidence="8 9" id="KW-0472">Membrane</keyword>
<feature type="transmembrane region" description="Helical" evidence="9">
    <location>
        <begin position="12"/>
        <end position="34"/>
    </location>
</feature>
<organism evidence="10 11">
    <name type="scientific">Absicoccus intestinalis</name>
    <dbReference type="NCBI Taxonomy" id="2926319"/>
    <lineage>
        <taxon>Bacteria</taxon>
        <taxon>Bacillati</taxon>
        <taxon>Bacillota</taxon>
        <taxon>Erysipelotrichia</taxon>
        <taxon>Erysipelotrichales</taxon>
        <taxon>Erysipelotrichaceae</taxon>
        <taxon>Absicoccus</taxon>
    </lineage>
</organism>
<keyword evidence="6 9" id="KW-0029">Amino-acid transport</keyword>
<dbReference type="PANTHER" id="PTHR30588:SF0">
    <property type="entry name" value="BRANCHED-CHAIN AMINO ACID PERMEASE BRNQ"/>
    <property type="match status" value="1"/>
</dbReference>
<evidence type="ECO:0000256" key="1">
    <source>
        <dbReference type="ARBA" id="ARBA00004651"/>
    </source>
</evidence>
<reference evidence="10 11" key="1">
    <citation type="submission" date="2022-03" db="EMBL/GenBank/DDBJ databases">
        <title>Novel taxa within the pig intestine.</title>
        <authorList>
            <person name="Wylensek D."/>
            <person name="Bishof K."/>
            <person name="Afrizal A."/>
            <person name="Clavel T."/>
        </authorList>
    </citation>
    <scope>NUCLEOTIDE SEQUENCE [LARGE SCALE GENOMIC DNA]</scope>
    <source>
        <strain evidence="10 11">Cla-KB-P134</strain>
    </source>
</reference>
<dbReference type="EMBL" id="JALBUS010000003">
    <property type="protein sequence ID" value="MDX8416750.1"/>
    <property type="molecule type" value="Genomic_DNA"/>
</dbReference>
<feature type="transmembrane region" description="Helical" evidence="9">
    <location>
        <begin position="82"/>
        <end position="100"/>
    </location>
</feature>
<dbReference type="RefSeq" id="WP_320325079.1">
    <property type="nucleotide sequence ID" value="NZ_JALBUS010000003.1"/>
</dbReference>
<comment type="similarity">
    <text evidence="2 9">Belongs to the branched chain amino acid transporter family.</text>
</comment>
<feature type="transmembrane region" description="Helical" evidence="9">
    <location>
        <begin position="120"/>
        <end position="142"/>
    </location>
</feature>
<evidence type="ECO:0000313" key="10">
    <source>
        <dbReference type="EMBL" id="MDX8416750.1"/>
    </source>
</evidence>
<dbReference type="PANTHER" id="PTHR30588">
    <property type="entry name" value="BRANCHED-CHAIN AMINO ACID TRANSPORT SYSTEM 2 CARRIER PROTEIN"/>
    <property type="match status" value="1"/>
</dbReference>
<dbReference type="InterPro" id="IPR004685">
    <property type="entry name" value="Brnchd-chn_aa_trnsp_Livcs"/>
</dbReference>
<comment type="caution">
    <text evidence="10">The sequence shown here is derived from an EMBL/GenBank/DDBJ whole genome shotgun (WGS) entry which is preliminary data.</text>
</comment>
<evidence type="ECO:0000256" key="3">
    <source>
        <dbReference type="ARBA" id="ARBA00022448"/>
    </source>
</evidence>
<feature type="transmembrane region" description="Helical" evidence="9">
    <location>
        <begin position="343"/>
        <end position="363"/>
    </location>
</feature>
<feature type="transmembrane region" description="Helical" evidence="9">
    <location>
        <begin position="277"/>
        <end position="295"/>
    </location>
</feature>
<sequence length="437" mass="48039">MKKHLTKKEMITLSSMLFGLFFGAGNLIFPAYLGQQSGTHIVPAVIGFLITGVGMPLLAVASLGITGSHGLLDLSSRIHPRFGFLFTCLLYLTIGPFFAAPRCVTVPFEMGFNTLFTYRISPQLALFLFSLLFTGVMLWFSLRPGKIMDCIGKLLNPLFLFILSILLIQALSHPYPLHPSTKLYATAPMMQGILNGYNTMDVLAGLAFGIIVVQVIQQYGITDPKAIANNTLKAGILCSVMMAIIYILTAVVGAYSLGYSTLAGNGGIVLSHIAVHFFSQQGMILLATIVLFACLKTDIGLATSFSTTFHEMFPSISYKQWVFFFSGCMLLIANLGLDTIIQYSVPILMLLYPLAIMLVLLSLTRTSKIVARWTMSGTLIGSLIECIRTLPFSFGWITYANAHIPLFQIGFGWLYPMLIGLILGCIFKKKKRKENKI</sequence>
<comment type="function">
    <text evidence="9">Component of the transport system for branched-chain amino acids.</text>
</comment>
<dbReference type="Gene3D" id="1.20.1740.10">
    <property type="entry name" value="Amino acid/polyamine transporter I"/>
    <property type="match status" value="1"/>
</dbReference>
<name>A0ABU4WJM2_9FIRM</name>
<keyword evidence="3 9" id="KW-0813">Transport</keyword>
<evidence type="ECO:0000256" key="4">
    <source>
        <dbReference type="ARBA" id="ARBA00022475"/>
    </source>
</evidence>
<feature type="transmembrane region" description="Helical" evidence="9">
    <location>
        <begin position="316"/>
        <end position="337"/>
    </location>
</feature>
<feature type="transmembrane region" description="Helical" evidence="9">
    <location>
        <begin position="192"/>
        <end position="213"/>
    </location>
</feature>
<accession>A0ABU4WJM2</accession>
<evidence type="ECO:0000256" key="9">
    <source>
        <dbReference type="RuleBase" id="RU362122"/>
    </source>
</evidence>
<keyword evidence="7 9" id="KW-1133">Transmembrane helix</keyword>
<feature type="transmembrane region" description="Helical" evidence="9">
    <location>
        <begin position="154"/>
        <end position="172"/>
    </location>
</feature>
<feature type="transmembrane region" description="Helical" evidence="9">
    <location>
        <begin position="405"/>
        <end position="427"/>
    </location>
</feature>
<comment type="subcellular location">
    <subcellularLocation>
        <location evidence="1 9">Cell membrane</location>
        <topology evidence="1 9">Multi-pass membrane protein</topology>
    </subcellularLocation>
</comment>
<feature type="transmembrane region" description="Helical" evidence="9">
    <location>
        <begin position="375"/>
        <end position="399"/>
    </location>
</feature>
<feature type="transmembrane region" description="Helical" evidence="9">
    <location>
        <begin position="234"/>
        <end position="257"/>
    </location>
</feature>
<evidence type="ECO:0000256" key="6">
    <source>
        <dbReference type="ARBA" id="ARBA00022970"/>
    </source>
</evidence>
<evidence type="ECO:0000313" key="11">
    <source>
        <dbReference type="Proteomes" id="UP001285244"/>
    </source>
</evidence>
<gene>
    <name evidence="10" type="primary">brnQ</name>
    <name evidence="10" type="ORF">MOZ64_02675</name>
</gene>
<keyword evidence="4" id="KW-1003">Cell membrane</keyword>
<keyword evidence="11" id="KW-1185">Reference proteome</keyword>
<protein>
    <recommendedName>
        <fullName evidence="9">Branched-chain amino acid transport system carrier protein</fullName>
    </recommendedName>
</protein>